<sequence>MLLSSSAHAGRSISFSIGGHRVYIEASRHCRSVSCASMSVSRSLNWRHKRDRYGDDRDVGVVPARPVPPVPQTVSPPAPPVTTPPAKTIVTAPPPAVYTTAASTTQTVEAPPRTLPPAQQASIPLPPLPPVAKPVEVVQPALQIEHVAHQAEDESSDSPIGDWQTEGKGMVRITKCGNALCGYALSASSEKGEAILINMKPKTERQWTGSVYSQDSRETYYGTMSIKGINTLRVEACALLRFYCSGNNWSRVMRRADSLVMVSAEPRS</sequence>
<evidence type="ECO:0000313" key="4">
    <source>
        <dbReference type="Proteomes" id="UP000051660"/>
    </source>
</evidence>
<proteinExistence type="predicted"/>
<accession>A0A0R3NB56</accession>
<evidence type="ECO:0000259" key="2">
    <source>
        <dbReference type="Pfam" id="PF09917"/>
    </source>
</evidence>
<dbReference type="PANTHER" id="PTHR36919:SF2">
    <property type="entry name" value="BLL6627 PROTEIN"/>
    <property type="match status" value="1"/>
</dbReference>
<organism evidence="3 4">
    <name type="scientific">Bradyrhizobium lablabi</name>
    <dbReference type="NCBI Taxonomy" id="722472"/>
    <lineage>
        <taxon>Bacteria</taxon>
        <taxon>Pseudomonadati</taxon>
        <taxon>Pseudomonadota</taxon>
        <taxon>Alphaproteobacteria</taxon>
        <taxon>Hyphomicrobiales</taxon>
        <taxon>Nitrobacteraceae</taxon>
        <taxon>Bradyrhizobium</taxon>
    </lineage>
</organism>
<dbReference type="Pfam" id="PF09917">
    <property type="entry name" value="DUF2147"/>
    <property type="match status" value="1"/>
</dbReference>
<comment type="caution">
    <text evidence="3">The sequence shown here is derived from an EMBL/GenBank/DDBJ whole genome shotgun (WGS) entry which is preliminary data.</text>
</comment>
<feature type="region of interest" description="Disordered" evidence="1">
    <location>
        <begin position="56"/>
        <end position="92"/>
    </location>
</feature>
<dbReference type="Gene3D" id="2.40.128.520">
    <property type="match status" value="1"/>
</dbReference>
<dbReference type="PANTHER" id="PTHR36919">
    <property type="entry name" value="BLR1215 PROTEIN"/>
    <property type="match status" value="1"/>
</dbReference>
<dbReference type="Proteomes" id="UP000051660">
    <property type="component" value="Unassembled WGS sequence"/>
</dbReference>
<gene>
    <name evidence="3" type="ORF">CQ14_34210</name>
</gene>
<feature type="domain" description="DUF2147" evidence="2">
    <location>
        <begin position="161"/>
        <end position="251"/>
    </location>
</feature>
<dbReference type="InterPro" id="IPR019223">
    <property type="entry name" value="DUF2147"/>
</dbReference>
<dbReference type="OrthoDB" id="9811671at2"/>
<protein>
    <recommendedName>
        <fullName evidence="2">DUF2147 domain-containing protein</fullName>
    </recommendedName>
</protein>
<dbReference type="EMBL" id="LLYB01000036">
    <property type="protein sequence ID" value="KRR27261.1"/>
    <property type="molecule type" value="Genomic_DNA"/>
</dbReference>
<feature type="compositionally biased region" description="Pro residues" evidence="1">
    <location>
        <begin position="65"/>
        <end position="83"/>
    </location>
</feature>
<evidence type="ECO:0000313" key="3">
    <source>
        <dbReference type="EMBL" id="KRR27261.1"/>
    </source>
</evidence>
<evidence type="ECO:0000256" key="1">
    <source>
        <dbReference type="SAM" id="MobiDB-lite"/>
    </source>
</evidence>
<dbReference type="AlphaFoldDB" id="A0A0R3NB56"/>
<name>A0A0R3NB56_9BRAD</name>
<reference evidence="3 4" key="1">
    <citation type="submission" date="2014-03" db="EMBL/GenBank/DDBJ databases">
        <title>Bradyrhizobium valentinum sp. nov., isolated from effective nodules of Lupinus mariae-josephae, a lupine endemic of basic-lime soils in Eastern Spain.</title>
        <authorList>
            <person name="Duran D."/>
            <person name="Rey L."/>
            <person name="Navarro A."/>
            <person name="Busquets A."/>
            <person name="Imperial J."/>
            <person name="Ruiz-Argueso T."/>
        </authorList>
    </citation>
    <scope>NUCLEOTIDE SEQUENCE [LARGE SCALE GENOMIC DNA]</scope>
    <source>
        <strain evidence="3 4">CCBAU 23086</strain>
    </source>
</reference>